<gene>
    <name evidence="2" type="ORF">LZ3411_1873</name>
</gene>
<dbReference type="Proteomes" id="UP000195412">
    <property type="component" value="Chromosome I"/>
</dbReference>
<name>A0A1Y6K1F3_9LACO</name>
<dbReference type="EMBL" id="LT854705">
    <property type="protein sequence ID" value="SMS14923.1"/>
    <property type="molecule type" value="Genomic_DNA"/>
</dbReference>
<protein>
    <submittedName>
        <fullName evidence="2">Uncharacterized protein</fullName>
    </submittedName>
</protein>
<keyword evidence="1" id="KW-0812">Transmembrane</keyword>
<organism evidence="2 3">
    <name type="scientific">Levilactobacillus zymae</name>
    <dbReference type="NCBI Taxonomy" id="267363"/>
    <lineage>
        <taxon>Bacteria</taxon>
        <taxon>Bacillati</taxon>
        <taxon>Bacillota</taxon>
        <taxon>Bacilli</taxon>
        <taxon>Lactobacillales</taxon>
        <taxon>Lactobacillaceae</taxon>
        <taxon>Levilactobacillus</taxon>
    </lineage>
</organism>
<keyword evidence="1" id="KW-0472">Membrane</keyword>
<evidence type="ECO:0000313" key="2">
    <source>
        <dbReference type="EMBL" id="SMS14923.1"/>
    </source>
</evidence>
<feature type="transmembrane region" description="Helical" evidence="1">
    <location>
        <begin position="6"/>
        <end position="29"/>
    </location>
</feature>
<dbReference type="KEGG" id="lzy:LZ3411_1873"/>
<dbReference type="AlphaFoldDB" id="A0A1Y6K1F3"/>
<evidence type="ECO:0000256" key="1">
    <source>
        <dbReference type="SAM" id="Phobius"/>
    </source>
</evidence>
<sequence length="122" mass="13415">MEIGPISEWVAAIAEILAVVVALFLPYYTAYKAKKHQQRNLRLVLQKLVQAAVADEPDSVKTLDIFLKISFLGNSDPANDNLLLVGNQVLALLKDSAISDSVKQDRINDLLGQVQLTLADEQ</sequence>
<keyword evidence="1" id="KW-1133">Transmembrane helix</keyword>
<reference evidence="3" key="1">
    <citation type="submission" date="2017-05" db="EMBL/GenBank/DDBJ databases">
        <authorList>
            <person name="Papadimitriou K."/>
        </authorList>
    </citation>
    <scope>NUCLEOTIDE SEQUENCE [LARGE SCALE GENOMIC DNA]</scope>
    <source>
        <strain evidence="3">ACA-DC 3411</strain>
    </source>
</reference>
<dbReference type="RefSeq" id="WP_157667876.1">
    <property type="nucleotide sequence ID" value="NZ_LT854705.1"/>
</dbReference>
<proteinExistence type="predicted"/>
<accession>A0A1Y6K1F3</accession>
<evidence type="ECO:0000313" key="3">
    <source>
        <dbReference type="Proteomes" id="UP000195412"/>
    </source>
</evidence>